<feature type="chain" id="PRO_5015126060" evidence="2">
    <location>
        <begin position="31"/>
        <end position="756"/>
    </location>
</feature>
<evidence type="ECO:0000256" key="1">
    <source>
        <dbReference type="SAM" id="MobiDB-lite"/>
    </source>
</evidence>
<reference evidence="3 4" key="1">
    <citation type="journal article" date="2018" name="Plant J.">
        <title>Genome sequences of Chlorella sorokiniana UTEX 1602 and Micractinium conductrix SAG 241.80: implications to maltose excretion by a green alga.</title>
        <authorList>
            <person name="Arriola M.B."/>
            <person name="Velmurugan N."/>
            <person name="Zhang Y."/>
            <person name="Plunkett M.H."/>
            <person name="Hondzo H."/>
            <person name="Barney B.M."/>
        </authorList>
    </citation>
    <scope>NUCLEOTIDE SEQUENCE [LARGE SCALE GENOMIC DNA]</scope>
    <source>
        <strain evidence="4">UTEX 1602</strain>
    </source>
</reference>
<feature type="region of interest" description="Disordered" evidence="1">
    <location>
        <begin position="30"/>
        <end position="49"/>
    </location>
</feature>
<dbReference type="EMBL" id="LHPG02000008">
    <property type="protein sequence ID" value="PRW56730.1"/>
    <property type="molecule type" value="Genomic_DNA"/>
</dbReference>
<keyword evidence="2" id="KW-0732">Signal</keyword>
<gene>
    <name evidence="3" type="ORF">C2E21_4615</name>
</gene>
<evidence type="ECO:0000313" key="3">
    <source>
        <dbReference type="EMBL" id="PRW56730.1"/>
    </source>
</evidence>
<protein>
    <submittedName>
        <fullName evidence="3">Uncharacterized protein</fullName>
    </submittedName>
</protein>
<organism evidence="3 4">
    <name type="scientific">Chlorella sorokiniana</name>
    <name type="common">Freshwater green alga</name>
    <dbReference type="NCBI Taxonomy" id="3076"/>
    <lineage>
        <taxon>Eukaryota</taxon>
        <taxon>Viridiplantae</taxon>
        <taxon>Chlorophyta</taxon>
        <taxon>core chlorophytes</taxon>
        <taxon>Trebouxiophyceae</taxon>
        <taxon>Chlorellales</taxon>
        <taxon>Chlorellaceae</taxon>
        <taxon>Chlorella clade</taxon>
        <taxon>Chlorella</taxon>
    </lineage>
</organism>
<dbReference type="Proteomes" id="UP000239899">
    <property type="component" value="Unassembled WGS sequence"/>
</dbReference>
<dbReference type="AlphaFoldDB" id="A0A2P6TRP1"/>
<dbReference type="PANTHER" id="PTHR35128:SF1">
    <property type="entry name" value="SECRETION-REGULATING GUANINE NUCLEOTIDE EXCHANGE FACTOR"/>
    <property type="match status" value="1"/>
</dbReference>
<name>A0A2P6TRP1_CHLSO</name>
<dbReference type="InterPro" id="IPR029058">
    <property type="entry name" value="AB_hydrolase_fold"/>
</dbReference>
<dbReference type="SUPFAM" id="SSF53474">
    <property type="entry name" value="alpha/beta-Hydrolases"/>
    <property type="match status" value="1"/>
</dbReference>
<proteinExistence type="predicted"/>
<comment type="caution">
    <text evidence="3">The sequence shown here is derived from an EMBL/GenBank/DDBJ whole genome shotgun (WGS) entry which is preliminary data.</text>
</comment>
<sequence>MARSRIARRAAAAALLLGVALAALAAPAAAQDEYDNTDPDTGYRDDGELPWNVRGTTIPGLKSDAEVEVADQMLKGFLSVAQEINTGEKDDTFTIQAAPQFKPGEVNVAAIQAKVFGAALARWQMGVVKAPSNRGLKPSKFQFYDRWHYYQIPENPIGTFVMFHGCYHDASGSWPYDPEGCPECLGLPEEVAHTKQALKYGYAVLAVESKNRTKQGRCFNSGQDPAASDMWEAPYIIQNFLYEHGLQNLPIVAMGISAGASFAVKLPKAFYDANFGDIIKMAGVISEVNAIEWEAWGLVNRNGKLRFPGFPPVAFLSMLKDTKTHTLVMQSILQLRYFGIQSDYIPIQERLVTPYWFSDRSPTITAKQSLAIVDAMYQMGFIDGSGRLAADPRVSQGDRKTPLFMWNQKLVQRLPWLHMDETKPPMLSTLSDRSAIFEEMNVAYAWHEGIADHIVPCLVWFASNGTLNLQELSAKLSVSKLADLTMDRVYASPPPPALPVTAPPALVPGTLPGTVVPGAVPGTVVPGTVPGIVPGATTVPGVVPGATTVPGVVPGATTVPGAVVPGTVPGVVPGTVPGATAGVVPGATGAVPGAVPGATTTVKPTTGAVAGAVPGATTAKPATGAAVATQPATGAVQQPAAAVQKPATAVQKPATAQKPAAAVQPVIPQQPAATMQPAAAAQKPAVQQPVAAVKPAAAIQPAVAVQQPVAAQKPVAAAAKQPLTAAQRAALAARQAALAAAAGQKPVGGRRRLAHQ</sequence>
<accession>A0A2P6TRP1</accession>
<evidence type="ECO:0000313" key="4">
    <source>
        <dbReference type="Proteomes" id="UP000239899"/>
    </source>
</evidence>
<keyword evidence="4" id="KW-1185">Reference proteome</keyword>
<dbReference type="PANTHER" id="PTHR35128">
    <property type="entry name" value="SECRETION-REGULATING GUANINE NUCLEOTIDE EXCHANGE FACTOR"/>
    <property type="match status" value="1"/>
</dbReference>
<feature type="signal peptide" evidence="2">
    <location>
        <begin position="1"/>
        <end position="30"/>
    </location>
</feature>
<dbReference type="OrthoDB" id="10022521at2759"/>
<evidence type="ECO:0000256" key="2">
    <source>
        <dbReference type="SAM" id="SignalP"/>
    </source>
</evidence>